<gene>
    <name evidence="5" type="ORF">AUJ23_01725</name>
</gene>
<dbReference type="InterPro" id="IPR016047">
    <property type="entry name" value="M23ase_b-sheet_dom"/>
</dbReference>
<dbReference type="Proteomes" id="UP000181941">
    <property type="component" value="Unassembled WGS sequence"/>
</dbReference>
<organism evidence="5 6">
    <name type="scientific">Candidatus Magasanikbacteria bacterium CG1_02_32_51</name>
    <dbReference type="NCBI Taxonomy" id="1805238"/>
    <lineage>
        <taxon>Bacteria</taxon>
        <taxon>Candidatus Magasanikiibacteriota</taxon>
    </lineage>
</organism>
<dbReference type="AlphaFoldDB" id="A0A1J4UAH8"/>
<dbReference type="InterPro" id="IPR011055">
    <property type="entry name" value="Dup_hybrid_motif"/>
</dbReference>
<proteinExistence type="predicted"/>
<feature type="chain" id="PRO_5012904749" description="M23ase beta-sheet core domain-containing protein" evidence="3">
    <location>
        <begin position="26"/>
        <end position="419"/>
    </location>
</feature>
<dbReference type="Gene3D" id="2.70.70.10">
    <property type="entry name" value="Glucose Permease (Domain IIA)"/>
    <property type="match status" value="1"/>
</dbReference>
<evidence type="ECO:0000256" key="1">
    <source>
        <dbReference type="ARBA" id="ARBA00022729"/>
    </source>
</evidence>
<name>A0A1J4UAH8_9BACT</name>
<dbReference type="CDD" id="cd12797">
    <property type="entry name" value="M23_peptidase"/>
    <property type="match status" value="1"/>
</dbReference>
<feature type="coiled-coil region" evidence="2">
    <location>
        <begin position="31"/>
        <end position="79"/>
    </location>
</feature>
<feature type="signal peptide" evidence="3">
    <location>
        <begin position="1"/>
        <end position="25"/>
    </location>
</feature>
<dbReference type="EMBL" id="MNVC01000019">
    <property type="protein sequence ID" value="OIO19534.1"/>
    <property type="molecule type" value="Genomic_DNA"/>
</dbReference>
<evidence type="ECO:0000313" key="6">
    <source>
        <dbReference type="Proteomes" id="UP000181941"/>
    </source>
</evidence>
<evidence type="ECO:0000256" key="3">
    <source>
        <dbReference type="SAM" id="SignalP"/>
    </source>
</evidence>
<keyword evidence="1 3" id="KW-0732">Signal</keyword>
<evidence type="ECO:0000256" key="2">
    <source>
        <dbReference type="SAM" id="Coils"/>
    </source>
</evidence>
<evidence type="ECO:0000313" key="5">
    <source>
        <dbReference type="EMBL" id="OIO19534.1"/>
    </source>
</evidence>
<dbReference type="Pfam" id="PF01551">
    <property type="entry name" value="Peptidase_M23"/>
    <property type="match status" value="1"/>
</dbReference>
<accession>A0A1J4UAH8</accession>
<dbReference type="PANTHER" id="PTHR21666">
    <property type="entry name" value="PEPTIDASE-RELATED"/>
    <property type="match status" value="1"/>
</dbReference>
<feature type="coiled-coil region" evidence="2">
    <location>
        <begin position="164"/>
        <end position="265"/>
    </location>
</feature>
<feature type="domain" description="M23ase beta-sheet core" evidence="4">
    <location>
        <begin position="309"/>
        <end position="410"/>
    </location>
</feature>
<dbReference type="SUPFAM" id="SSF51261">
    <property type="entry name" value="Duplicated hybrid motif"/>
    <property type="match status" value="1"/>
</dbReference>
<sequence>MKKRVFLFIFILITVSLTNPFFVFTTTDTELASNKNEIDDLNNQIAQKKNKIAELEKTIADYKAKIETTRLESKSLSNQLSILDNYIIQVDLDIQATQEKIDATGLEIKGLDLSIADKETTIAKQQRLLSGLIRTIYYENNKKYIEVMAAYANFSDFYNRVHYVQSLEENLGKSAKTIRIAKEELQTKKQQREEQQTSYQNLKVTLDNKKKDLQEQIKFKEDLLLQTKSSESKYNTLVQNLRNQYSQIENEITSFESQVRKKLEEQNKITEGGNPQQNGLLPLSWPTQSRYITAYFHDENYPYRNIFEHPAIDIRAAHGTAIRATASGYIARARICTTASCYAYVMIIHSDGFSTVYGHLSNIVVSADQFVTRGDIIGYSGATPGTVGAGPFTTGPHLHFEVRKDGIPVNALNYLEKDY</sequence>
<dbReference type="InterPro" id="IPR050570">
    <property type="entry name" value="Cell_wall_metabolism_enzyme"/>
</dbReference>
<comment type="caution">
    <text evidence="5">The sequence shown here is derived from an EMBL/GenBank/DDBJ whole genome shotgun (WGS) entry which is preliminary data.</text>
</comment>
<protein>
    <recommendedName>
        <fullName evidence="4">M23ase beta-sheet core domain-containing protein</fullName>
    </recommendedName>
</protein>
<dbReference type="GO" id="GO:0004222">
    <property type="term" value="F:metalloendopeptidase activity"/>
    <property type="evidence" value="ECO:0007669"/>
    <property type="project" value="TreeGrafter"/>
</dbReference>
<keyword evidence="2" id="KW-0175">Coiled coil</keyword>
<dbReference type="PANTHER" id="PTHR21666:SF289">
    <property type="entry name" value="L-ALA--D-GLU ENDOPEPTIDASE"/>
    <property type="match status" value="1"/>
</dbReference>
<reference evidence="5 6" key="1">
    <citation type="journal article" date="2016" name="Environ. Microbiol.">
        <title>Genomic resolution of a cold subsurface aquifer community provides metabolic insights for novel microbes adapted to high CO concentrations.</title>
        <authorList>
            <person name="Probst A.J."/>
            <person name="Castelle C.J."/>
            <person name="Singh A."/>
            <person name="Brown C.T."/>
            <person name="Anantharaman K."/>
            <person name="Sharon I."/>
            <person name="Hug L.A."/>
            <person name="Burstein D."/>
            <person name="Emerson J.B."/>
            <person name="Thomas B.C."/>
            <person name="Banfield J.F."/>
        </authorList>
    </citation>
    <scope>NUCLEOTIDE SEQUENCE [LARGE SCALE GENOMIC DNA]</scope>
    <source>
        <strain evidence="5">CG1_02_32_51</strain>
    </source>
</reference>
<dbReference type="Gene3D" id="6.10.250.3150">
    <property type="match status" value="1"/>
</dbReference>
<dbReference type="STRING" id="1805238.AUJ23_01725"/>
<evidence type="ECO:0000259" key="4">
    <source>
        <dbReference type="Pfam" id="PF01551"/>
    </source>
</evidence>